<proteinExistence type="predicted"/>
<reference evidence="1" key="1">
    <citation type="journal article" date="2023" name="bioRxiv">
        <title>Improved chromosome-level genome assembly for marigold (Tagetes erecta).</title>
        <authorList>
            <person name="Jiang F."/>
            <person name="Yuan L."/>
            <person name="Wang S."/>
            <person name="Wang H."/>
            <person name="Xu D."/>
            <person name="Wang A."/>
            <person name="Fan W."/>
        </authorList>
    </citation>
    <scope>NUCLEOTIDE SEQUENCE</scope>
    <source>
        <strain evidence="1">WSJ</strain>
        <tissue evidence="1">Leaf</tissue>
    </source>
</reference>
<dbReference type="EMBL" id="JAUHHV010000010">
    <property type="protein sequence ID" value="KAK1411482.1"/>
    <property type="molecule type" value="Genomic_DNA"/>
</dbReference>
<sequence length="111" mass="12098">MYSKASSVGLFRGILLPNNGSIISQLLFISEQSKARLIDHKDQQVLKEKKRSMGCGSEIRRGYVAHFGGCCGGKTSIAIVGFLEKGGDDGVLISPWRGIHCSHVEMLFDTL</sequence>
<organism evidence="1 2">
    <name type="scientific">Tagetes erecta</name>
    <name type="common">African marigold</name>
    <dbReference type="NCBI Taxonomy" id="13708"/>
    <lineage>
        <taxon>Eukaryota</taxon>
        <taxon>Viridiplantae</taxon>
        <taxon>Streptophyta</taxon>
        <taxon>Embryophyta</taxon>
        <taxon>Tracheophyta</taxon>
        <taxon>Spermatophyta</taxon>
        <taxon>Magnoliopsida</taxon>
        <taxon>eudicotyledons</taxon>
        <taxon>Gunneridae</taxon>
        <taxon>Pentapetalae</taxon>
        <taxon>asterids</taxon>
        <taxon>campanulids</taxon>
        <taxon>Asterales</taxon>
        <taxon>Asteraceae</taxon>
        <taxon>Asteroideae</taxon>
        <taxon>Heliantheae alliance</taxon>
        <taxon>Tageteae</taxon>
        <taxon>Tagetes</taxon>
    </lineage>
</organism>
<keyword evidence="2" id="KW-1185">Reference proteome</keyword>
<gene>
    <name evidence="1" type="ORF">QVD17_38031</name>
</gene>
<comment type="caution">
    <text evidence="1">The sequence shown here is derived from an EMBL/GenBank/DDBJ whole genome shotgun (WGS) entry which is preliminary data.</text>
</comment>
<evidence type="ECO:0000313" key="1">
    <source>
        <dbReference type="EMBL" id="KAK1411482.1"/>
    </source>
</evidence>
<dbReference type="Proteomes" id="UP001229421">
    <property type="component" value="Unassembled WGS sequence"/>
</dbReference>
<dbReference type="AlphaFoldDB" id="A0AAD8NJR5"/>
<accession>A0AAD8NJR5</accession>
<protein>
    <submittedName>
        <fullName evidence="1">Uncharacterized protein</fullName>
    </submittedName>
</protein>
<name>A0AAD8NJR5_TARER</name>
<evidence type="ECO:0000313" key="2">
    <source>
        <dbReference type="Proteomes" id="UP001229421"/>
    </source>
</evidence>